<keyword evidence="7" id="KW-1185">Reference proteome</keyword>
<comment type="subcellular location">
    <subcellularLocation>
        <location evidence="5">Cell membrane</location>
        <topology evidence="5">Multi-pass membrane protein</topology>
    </subcellularLocation>
</comment>
<dbReference type="GO" id="GO:0005886">
    <property type="term" value="C:plasma membrane"/>
    <property type="evidence" value="ECO:0007669"/>
    <property type="project" value="UniProtKB-SubCell"/>
</dbReference>
<evidence type="ECO:0000256" key="3">
    <source>
        <dbReference type="ARBA" id="ARBA00022989"/>
    </source>
</evidence>
<evidence type="ECO:0000313" key="7">
    <source>
        <dbReference type="Proteomes" id="UP000184196"/>
    </source>
</evidence>
<dbReference type="HAMAP" id="MF_01874">
    <property type="entry name" value="UPF0756"/>
    <property type="match status" value="1"/>
</dbReference>
<evidence type="ECO:0000256" key="5">
    <source>
        <dbReference type="HAMAP-Rule" id="MF_01874"/>
    </source>
</evidence>
<evidence type="ECO:0000256" key="4">
    <source>
        <dbReference type="ARBA" id="ARBA00023136"/>
    </source>
</evidence>
<dbReference type="AlphaFoldDB" id="A0A1M5BFQ0"/>
<dbReference type="OrthoDB" id="80306at2"/>
<dbReference type="RefSeq" id="WP_073166267.1">
    <property type="nucleotide sequence ID" value="NZ_FQUW01000028.1"/>
</dbReference>
<reference evidence="7" key="1">
    <citation type="submission" date="2016-11" db="EMBL/GenBank/DDBJ databases">
        <authorList>
            <person name="Varghese N."/>
            <person name="Submissions S."/>
        </authorList>
    </citation>
    <scope>NUCLEOTIDE SEQUENCE [LARGE SCALE GENOMIC DNA]</scope>
    <source>
        <strain evidence="7">DSM 11792</strain>
    </source>
</reference>
<protein>
    <recommendedName>
        <fullName evidence="5">UPF0756 membrane protein SAMN02745218_02189</fullName>
    </recommendedName>
</protein>
<proteinExistence type="inferred from homology"/>
<accession>A0A1M5BFQ0</accession>
<dbReference type="PANTHER" id="PTHR38452:SF1">
    <property type="entry name" value="UPF0756 MEMBRANE PROTEIN YEAL"/>
    <property type="match status" value="1"/>
</dbReference>
<feature type="transmembrane region" description="Helical" evidence="5">
    <location>
        <begin position="78"/>
        <end position="97"/>
    </location>
</feature>
<comment type="similarity">
    <text evidence="5">Belongs to the UPF0756 family.</text>
</comment>
<evidence type="ECO:0000256" key="2">
    <source>
        <dbReference type="ARBA" id="ARBA00022692"/>
    </source>
</evidence>
<comment type="caution">
    <text evidence="5">Lacks conserved residue(s) required for the propagation of feature annotation.</text>
</comment>
<keyword evidence="3 5" id="KW-1133">Transmembrane helix</keyword>
<dbReference type="InterPro" id="IPR007382">
    <property type="entry name" value="UPF0756_TM"/>
</dbReference>
<sequence length="152" mass="16006">MEPALILLAILVVAVVGRANTVAVAAGSLLLIRLLQADKYLFPFIEKRGVFWGLVLLTASILIPLARGDIAFQELGRVFISWVGLLAFAFSMFTTYLGGQGLQFLTVQGHADVMPALILGTVVAASFLGGVPVGPLITSGLLALCIKLLSRG</sequence>
<feature type="transmembrane region" description="Helical" evidence="5">
    <location>
        <begin position="117"/>
        <end position="146"/>
    </location>
</feature>
<dbReference type="Proteomes" id="UP000184196">
    <property type="component" value="Unassembled WGS sequence"/>
</dbReference>
<evidence type="ECO:0000256" key="1">
    <source>
        <dbReference type="ARBA" id="ARBA00022475"/>
    </source>
</evidence>
<evidence type="ECO:0000313" key="6">
    <source>
        <dbReference type="EMBL" id="SHF41354.1"/>
    </source>
</evidence>
<keyword evidence="2 5" id="KW-0812">Transmembrane</keyword>
<dbReference type="EMBL" id="FQUW01000028">
    <property type="protein sequence ID" value="SHF41354.1"/>
    <property type="molecule type" value="Genomic_DNA"/>
</dbReference>
<name>A0A1M5BFQ0_9FIRM</name>
<keyword evidence="4 5" id="KW-0472">Membrane</keyword>
<gene>
    <name evidence="6" type="ORF">SAMN02745218_02189</name>
</gene>
<dbReference type="Pfam" id="PF04284">
    <property type="entry name" value="DUF441"/>
    <property type="match status" value="1"/>
</dbReference>
<organism evidence="6 7">
    <name type="scientific">Desulfofundulus australicus DSM 11792</name>
    <dbReference type="NCBI Taxonomy" id="1121425"/>
    <lineage>
        <taxon>Bacteria</taxon>
        <taxon>Bacillati</taxon>
        <taxon>Bacillota</taxon>
        <taxon>Clostridia</taxon>
        <taxon>Eubacteriales</taxon>
        <taxon>Peptococcaceae</taxon>
        <taxon>Desulfofundulus</taxon>
    </lineage>
</organism>
<keyword evidence="1 5" id="KW-1003">Cell membrane</keyword>
<feature type="transmembrane region" description="Helical" evidence="5">
    <location>
        <begin position="49"/>
        <end position="66"/>
    </location>
</feature>
<dbReference type="PANTHER" id="PTHR38452">
    <property type="entry name" value="UPF0756 MEMBRANE PROTEIN YEAL"/>
    <property type="match status" value="1"/>
</dbReference>